<organism evidence="2 3">
    <name type="scientific">Cylindrospermopsis raciborskii CS-505</name>
    <dbReference type="NCBI Taxonomy" id="533240"/>
    <lineage>
        <taxon>Bacteria</taxon>
        <taxon>Bacillati</taxon>
        <taxon>Cyanobacteriota</taxon>
        <taxon>Cyanophyceae</taxon>
        <taxon>Nostocales</taxon>
        <taxon>Aphanizomenonaceae</taxon>
        <taxon>Cylindrospermopsis</taxon>
    </lineage>
</organism>
<dbReference type="Pfam" id="PF01935">
    <property type="entry name" value="DUF87"/>
    <property type="match status" value="1"/>
</dbReference>
<dbReference type="SUPFAM" id="SSF52540">
    <property type="entry name" value="P-loop containing nucleoside triphosphate hydrolases"/>
    <property type="match status" value="1"/>
</dbReference>
<dbReference type="EMBL" id="LYXA01000003">
    <property type="protein sequence ID" value="OBU74780.1"/>
    <property type="molecule type" value="Genomic_DNA"/>
</dbReference>
<gene>
    <name evidence="2" type="ORF">A9P98_17560</name>
</gene>
<evidence type="ECO:0000313" key="3">
    <source>
        <dbReference type="Proteomes" id="UP000093903"/>
    </source>
</evidence>
<dbReference type="InterPro" id="IPR027417">
    <property type="entry name" value="P-loop_NTPase"/>
</dbReference>
<dbReference type="Proteomes" id="UP000093903">
    <property type="component" value="Unassembled WGS sequence"/>
</dbReference>
<protein>
    <recommendedName>
        <fullName evidence="1">Helicase HerA central domain-containing protein</fullName>
    </recommendedName>
</protein>
<dbReference type="InterPro" id="IPR002789">
    <property type="entry name" value="HerA_central"/>
</dbReference>
<dbReference type="Gene3D" id="3.40.50.300">
    <property type="entry name" value="P-loop containing nucleotide triphosphate hydrolases"/>
    <property type="match status" value="1"/>
</dbReference>
<feature type="domain" description="Helicase HerA central" evidence="1">
    <location>
        <begin position="45"/>
        <end position="84"/>
    </location>
</feature>
<dbReference type="RefSeq" id="WP_006277068.1">
    <property type="nucleotide sequence ID" value="NZ_ACYA01000031.1"/>
</dbReference>
<sequence>MPSKPLPPPVLQPTQSLDLNEFNNPQGILLGDKCYWNPALLPNGHVAIIGTSGSGKTQTLKALAYELPRLFPNIKRIIIDYHGDQELPDEKCFSLSMNSPHGVNPLIIDQDAKGGGPALQAIAVAASLRKSLLMGANQEGLIIDILSKLYKSKGIIQEDNKTWTREPPTFYEMRKEIESRIQSGCKDSQKLALKVLAPVLWTINRKVPV</sequence>
<reference evidence="2 3" key="1">
    <citation type="submission" date="2016-05" db="EMBL/GenBank/DDBJ databases">
        <title>First complete genome of the cyanobacterium Cylindrospermopsis raciborskii CS505, containing a circular chromosome and a single extrachromosomal element.</title>
        <authorList>
            <person name="Fuentes J."/>
            <person name="Tamames J."/>
            <person name="Allen E."/>
            <person name="Plominski A."/>
            <person name="Vasquez M."/>
        </authorList>
    </citation>
    <scope>NUCLEOTIDE SEQUENCE [LARGE SCALE GENOMIC DNA]</scope>
    <source>
        <strain evidence="2 3">CS505</strain>
    </source>
</reference>
<evidence type="ECO:0000259" key="1">
    <source>
        <dbReference type="Pfam" id="PF01935"/>
    </source>
</evidence>
<accession>A0A853M5Z0</accession>
<evidence type="ECO:0000313" key="2">
    <source>
        <dbReference type="EMBL" id="OBU74780.1"/>
    </source>
</evidence>
<dbReference type="AlphaFoldDB" id="A0A853M5Z0"/>
<proteinExistence type="predicted"/>
<comment type="caution">
    <text evidence="2">The sequence shown here is derived from an EMBL/GenBank/DDBJ whole genome shotgun (WGS) entry which is preliminary data.</text>
</comment>
<name>A0A853M5Z0_9CYAN</name>